<organism evidence="4">
    <name type="scientific">Arthrospira sp. SRM16</name>
    <dbReference type="NCBI Taxonomy" id="1929211"/>
    <lineage>
        <taxon>Bacteria</taxon>
        <taxon>Bacillati</taxon>
        <taxon>Cyanobacteriota</taxon>
        <taxon>Cyanophyceae</taxon>
        <taxon>Oscillatoriophycideae</taxon>
        <taxon>Oscillatoriales</taxon>
        <taxon>Microcoleaceae</taxon>
        <taxon>Arthrospira</taxon>
    </lineage>
</organism>
<proteinExistence type="evidence at transcript level"/>
<dbReference type="InterPro" id="IPR001119">
    <property type="entry name" value="SLH_dom"/>
</dbReference>
<reference evidence="4" key="2">
    <citation type="submission" date="2019-06" db="EMBL/GenBank/DDBJ databases">
        <title>Genes from Arthrospira platensis.</title>
        <authorList>
            <person name="Faizal N."/>
            <person name="Venkatesh K."/>
            <person name="Arockiaraj J."/>
        </authorList>
    </citation>
    <scope>NUCLEOTIDE SEQUENCE</scope>
    <source>
        <strain evidence="4">SRM16</strain>
    </source>
</reference>
<gene>
    <name evidence="4" type="primary">A-PSLP</name>
</gene>
<name>A0A4Y7LI28_9CYAN</name>
<evidence type="ECO:0000313" key="4">
    <source>
        <dbReference type="EMBL" id="SMZ64502.1"/>
    </source>
</evidence>
<reference evidence="4" key="1">
    <citation type="submission" date="2017-06" db="EMBL/GenBank/DDBJ databases">
        <authorList>
            <person name="Nizam F."/>
        </authorList>
    </citation>
    <scope>NUCLEOTIDE SEQUENCE</scope>
    <source>
        <strain evidence="4">SRM16</strain>
    </source>
</reference>
<dbReference type="EMBL" id="LT883606">
    <property type="protein sequence ID" value="SMZ64502.1"/>
    <property type="molecule type" value="mRNA"/>
</dbReference>
<protein>
    <submittedName>
        <fullName evidence="4">S-layer protein</fullName>
    </submittedName>
</protein>
<dbReference type="Pfam" id="PF00395">
    <property type="entry name" value="SLH"/>
    <property type="match status" value="2"/>
</dbReference>
<dbReference type="InterPro" id="IPR051465">
    <property type="entry name" value="Cell_Envelope_Struct_Comp"/>
</dbReference>
<evidence type="ECO:0000256" key="2">
    <source>
        <dbReference type="SAM" id="SignalP"/>
    </source>
</evidence>
<dbReference type="PANTHER" id="PTHR43308">
    <property type="entry name" value="OUTER MEMBRANE PROTEIN ALPHA-RELATED"/>
    <property type="match status" value="1"/>
</dbReference>
<feature type="chain" id="PRO_5021320559" evidence="2">
    <location>
        <begin position="27"/>
        <end position="541"/>
    </location>
</feature>
<evidence type="ECO:0000259" key="3">
    <source>
        <dbReference type="PROSITE" id="PS51272"/>
    </source>
</evidence>
<feature type="domain" description="SLH" evidence="3">
    <location>
        <begin position="32"/>
        <end position="95"/>
    </location>
</feature>
<feature type="region of interest" description="Disordered" evidence="1">
    <location>
        <begin position="245"/>
        <end position="303"/>
    </location>
</feature>
<sequence>MKTNRWHIILTLVAAIAVLITHPSQTNPAFPVGEAGFTDVQNHWAQPCIKELADRQIITGYSDNTFRPNNPITRAEFAALVNQAFPRVQPTRRRQNFVDIPTDFWAYDAISLASQKGFLSGYIGSVFNPLVNIPRVQALVAISNGLGFKPQQLSPEQLGDVFIDSATIPDYAKEAIAAATENWLVVNYPNVRQLQPNRPATRADVATFICQAITNFDESALVPAQYIARISVDDQPFAKMPLTTPETQAVTESEPAETPSSPADISLNKPAETSSEPPQKIPDSPPTESQVFQPPAQALPPQEPINKTIEFDNLLAEFDFNPRPSPKFRLKMTRRGEVVLDDNIPEDILNNLISSNLDTIRVLDVRTIDLNGDREPELIVDLQSGGYYSLIYHYRPLAKQYGIIPKSWGIWHYDLTEITDDGLPRFVGYDYRFAREFNLQSQSQVPLTIWEYRAGQFQNVTANYPEFVTLHLDRIWRDIEQRHRQNQDVRGVIAAYMANQYSLGQGELGWRKVRSLFEDRNISDLLADVTRFLQDTGYIEQ</sequence>
<keyword evidence="2" id="KW-0732">Signal</keyword>
<feature type="signal peptide" evidence="2">
    <location>
        <begin position="1"/>
        <end position="26"/>
    </location>
</feature>
<dbReference type="PROSITE" id="PS51272">
    <property type="entry name" value="SLH"/>
    <property type="match status" value="3"/>
</dbReference>
<dbReference type="PANTHER" id="PTHR43308:SF5">
    <property type="entry name" value="S-LAYER PROTEIN _ PEPTIDOGLYCAN ENDO-BETA-N-ACETYLGLUCOSAMINIDASE"/>
    <property type="match status" value="1"/>
</dbReference>
<feature type="domain" description="SLH" evidence="3">
    <location>
        <begin position="159"/>
        <end position="223"/>
    </location>
</feature>
<feature type="domain" description="SLH" evidence="3">
    <location>
        <begin position="96"/>
        <end position="156"/>
    </location>
</feature>
<dbReference type="AlphaFoldDB" id="A0A4Y7LI28"/>
<accession>A0A4Y7LI28</accession>
<evidence type="ECO:0000256" key="1">
    <source>
        <dbReference type="SAM" id="MobiDB-lite"/>
    </source>
</evidence>